<keyword evidence="7" id="KW-0175">Coiled coil</keyword>
<dbReference type="InterPro" id="IPR036097">
    <property type="entry name" value="HisK_dim/P_sf"/>
</dbReference>
<dbReference type="InterPro" id="IPR004358">
    <property type="entry name" value="Sig_transdc_His_kin-like_C"/>
</dbReference>
<dbReference type="SUPFAM" id="SSF55874">
    <property type="entry name" value="ATPase domain of HSP90 chaperone/DNA topoisomerase II/histidine kinase"/>
    <property type="match status" value="1"/>
</dbReference>
<feature type="coiled-coil region" evidence="7">
    <location>
        <begin position="424"/>
        <end position="469"/>
    </location>
</feature>
<evidence type="ECO:0000256" key="3">
    <source>
        <dbReference type="ARBA" id="ARBA00022553"/>
    </source>
</evidence>
<evidence type="ECO:0000256" key="2">
    <source>
        <dbReference type="ARBA" id="ARBA00012438"/>
    </source>
</evidence>
<gene>
    <name evidence="10" type="ORF">IDJ75_19930</name>
</gene>
<sequence>MKHCCWLLLLFSIPGYGQIAKVNELLGQLKKPIADTTRLRLLGKLTEAYRTVDPEKKFYYSIIYKKLAEKLHDDKALADAYLSIGVSYGIRSRLDSAIYYYTLAYDTAVKTNYLIVMGKSLSNTGLSYARLDDDREAINYYLRALAILKKADFTKGINQCYINIGSIYEDSREYKLANTYYTQALKSYTTLKDTAGIGYALFCVGDSYAQLGQVKKGVDYLNKSLAIRIKLDDQNGIALVKKALGRAYRQTKQYELAIGNLNEALKITQGLNDQYEQLAILLDLSDVYLDIPNYDKVKDYALQGITIGKAIDSKSGVADCYLRLVTVYKKKHDIPKAFAAQSEMLAIQDSLQGEKSLKDVTLMEINRMRAENATLAKDNHLITTKNTSILTKLNHYSNTIVFTSIVLVLAIFLLVVLYRRNAEKQASNKQLVIQQQEIANINKELALVNEELNTQMELVSAQNIELERLNDIKTKFFSIISHDLRGPLGTLQTLLAVYHDGIIGKKEFNSLLMKLEDTIISTGTFLDNLLEWSKSQLEGIVVKPVNFNISECILENARLYETKIGLKSLKVINLATEPVQVYADRNMINLVIRNLLSNSIKFCNPGDEIKLNAEVNGDKVIVSIADTGPGISAENAGKLFNLEHTLSMGTHGEKGNNLGLILCRDMVTQNNGKIWFDTKQNEGTVFWVELPGATK</sequence>
<keyword evidence="8" id="KW-0812">Transmembrane</keyword>
<evidence type="ECO:0000313" key="11">
    <source>
        <dbReference type="Proteomes" id="UP000618754"/>
    </source>
</evidence>
<comment type="caution">
    <text evidence="10">The sequence shown here is derived from an EMBL/GenBank/DDBJ whole genome shotgun (WGS) entry which is preliminary data.</text>
</comment>
<dbReference type="Pfam" id="PF13424">
    <property type="entry name" value="TPR_12"/>
    <property type="match status" value="1"/>
</dbReference>
<keyword evidence="3" id="KW-0597">Phosphoprotein</keyword>
<evidence type="ECO:0000256" key="4">
    <source>
        <dbReference type="ARBA" id="ARBA00022679"/>
    </source>
</evidence>
<dbReference type="InterPro" id="IPR005467">
    <property type="entry name" value="His_kinase_dom"/>
</dbReference>
<feature type="domain" description="Histidine kinase" evidence="9">
    <location>
        <begin position="479"/>
        <end position="694"/>
    </location>
</feature>
<keyword evidence="4" id="KW-0808">Transferase</keyword>
<keyword evidence="8" id="KW-1133">Transmembrane helix</keyword>
<dbReference type="InterPro" id="IPR050736">
    <property type="entry name" value="Sensor_HK_Regulatory"/>
</dbReference>
<dbReference type="CDD" id="cd00082">
    <property type="entry name" value="HisKA"/>
    <property type="match status" value="1"/>
</dbReference>
<keyword evidence="6" id="KW-0902">Two-component regulatory system</keyword>
<evidence type="ECO:0000256" key="7">
    <source>
        <dbReference type="SAM" id="Coils"/>
    </source>
</evidence>
<keyword evidence="8" id="KW-0472">Membrane</keyword>
<keyword evidence="11" id="KW-1185">Reference proteome</keyword>
<dbReference type="RefSeq" id="WP_191177404.1">
    <property type="nucleotide sequence ID" value="NZ_JACWMW010000006.1"/>
</dbReference>
<dbReference type="Pfam" id="PF13181">
    <property type="entry name" value="TPR_8"/>
    <property type="match status" value="1"/>
</dbReference>
<dbReference type="Pfam" id="PF02518">
    <property type="entry name" value="HATPase_c"/>
    <property type="match status" value="1"/>
</dbReference>
<dbReference type="SMART" id="SM00028">
    <property type="entry name" value="TPR"/>
    <property type="match status" value="5"/>
</dbReference>
<dbReference type="GO" id="GO:0016301">
    <property type="term" value="F:kinase activity"/>
    <property type="evidence" value="ECO:0007669"/>
    <property type="project" value="UniProtKB-KW"/>
</dbReference>
<name>A0ABR7XAL3_9SPHI</name>
<dbReference type="Proteomes" id="UP000618754">
    <property type="component" value="Unassembled WGS sequence"/>
</dbReference>
<dbReference type="Pfam" id="PF13176">
    <property type="entry name" value="TPR_7"/>
    <property type="match status" value="1"/>
</dbReference>
<dbReference type="PANTHER" id="PTHR43711">
    <property type="entry name" value="TWO-COMPONENT HISTIDINE KINASE"/>
    <property type="match status" value="1"/>
</dbReference>
<dbReference type="PANTHER" id="PTHR43711:SF1">
    <property type="entry name" value="HISTIDINE KINASE 1"/>
    <property type="match status" value="1"/>
</dbReference>
<evidence type="ECO:0000256" key="1">
    <source>
        <dbReference type="ARBA" id="ARBA00000085"/>
    </source>
</evidence>
<keyword evidence="5 10" id="KW-0418">Kinase</keyword>
<dbReference type="Gene3D" id="1.25.40.10">
    <property type="entry name" value="Tetratricopeptide repeat domain"/>
    <property type="match status" value="2"/>
</dbReference>
<accession>A0ABR7XAL3</accession>
<evidence type="ECO:0000259" key="9">
    <source>
        <dbReference type="PROSITE" id="PS50109"/>
    </source>
</evidence>
<protein>
    <recommendedName>
        <fullName evidence="2">histidine kinase</fullName>
        <ecNumber evidence="2">2.7.13.3</ecNumber>
    </recommendedName>
</protein>
<evidence type="ECO:0000256" key="5">
    <source>
        <dbReference type="ARBA" id="ARBA00022777"/>
    </source>
</evidence>
<comment type="catalytic activity">
    <reaction evidence="1">
        <text>ATP + protein L-histidine = ADP + protein N-phospho-L-histidine.</text>
        <dbReference type="EC" id="2.7.13.3"/>
    </reaction>
</comment>
<evidence type="ECO:0000313" key="10">
    <source>
        <dbReference type="EMBL" id="MBD1387564.1"/>
    </source>
</evidence>
<dbReference type="PROSITE" id="PS50109">
    <property type="entry name" value="HIS_KIN"/>
    <property type="match status" value="1"/>
</dbReference>
<evidence type="ECO:0000256" key="6">
    <source>
        <dbReference type="ARBA" id="ARBA00023012"/>
    </source>
</evidence>
<dbReference type="EMBL" id="JACWMW010000006">
    <property type="protein sequence ID" value="MBD1387564.1"/>
    <property type="molecule type" value="Genomic_DNA"/>
</dbReference>
<organism evidence="10 11">
    <name type="scientific">Mucilaginibacter rigui</name>
    <dbReference type="NCBI Taxonomy" id="534635"/>
    <lineage>
        <taxon>Bacteria</taxon>
        <taxon>Pseudomonadati</taxon>
        <taxon>Bacteroidota</taxon>
        <taxon>Sphingobacteriia</taxon>
        <taxon>Sphingobacteriales</taxon>
        <taxon>Sphingobacteriaceae</taxon>
        <taxon>Mucilaginibacter</taxon>
    </lineage>
</organism>
<dbReference type="Gene3D" id="3.30.565.10">
    <property type="entry name" value="Histidine kinase-like ATPase, C-terminal domain"/>
    <property type="match status" value="1"/>
</dbReference>
<dbReference type="InterPro" id="IPR011990">
    <property type="entry name" value="TPR-like_helical_dom_sf"/>
</dbReference>
<dbReference type="PRINTS" id="PR00344">
    <property type="entry name" value="BCTRLSENSOR"/>
</dbReference>
<evidence type="ECO:0000256" key="8">
    <source>
        <dbReference type="SAM" id="Phobius"/>
    </source>
</evidence>
<dbReference type="InterPro" id="IPR019734">
    <property type="entry name" value="TPR_rpt"/>
</dbReference>
<dbReference type="Gene3D" id="1.10.287.130">
    <property type="match status" value="1"/>
</dbReference>
<dbReference type="EC" id="2.7.13.3" evidence="2"/>
<dbReference type="SUPFAM" id="SSF48452">
    <property type="entry name" value="TPR-like"/>
    <property type="match status" value="2"/>
</dbReference>
<dbReference type="InterPro" id="IPR003594">
    <property type="entry name" value="HATPase_dom"/>
</dbReference>
<dbReference type="SMART" id="SM00387">
    <property type="entry name" value="HATPase_c"/>
    <property type="match status" value="1"/>
</dbReference>
<reference evidence="10 11" key="1">
    <citation type="submission" date="2020-09" db="EMBL/GenBank/DDBJ databases">
        <title>Novel species of Mucilaginibacter isolated from a glacier on the Tibetan Plateau.</title>
        <authorList>
            <person name="Liu Q."/>
            <person name="Xin Y.-H."/>
        </authorList>
    </citation>
    <scope>NUCLEOTIDE SEQUENCE [LARGE SCALE GENOMIC DNA]</scope>
    <source>
        <strain evidence="10 11">CGMCC 1.13878</strain>
    </source>
</reference>
<dbReference type="InterPro" id="IPR003661">
    <property type="entry name" value="HisK_dim/P_dom"/>
</dbReference>
<dbReference type="InterPro" id="IPR036890">
    <property type="entry name" value="HATPase_C_sf"/>
</dbReference>
<feature type="transmembrane region" description="Helical" evidence="8">
    <location>
        <begin position="400"/>
        <end position="418"/>
    </location>
</feature>
<dbReference type="SUPFAM" id="SSF47384">
    <property type="entry name" value="Homodimeric domain of signal transducing histidine kinase"/>
    <property type="match status" value="1"/>
</dbReference>
<proteinExistence type="predicted"/>